<gene>
    <name evidence="2" type="ORF">L1049_015351</name>
</gene>
<proteinExistence type="predicted"/>
<feature type="compositionally biased region" description="Basic and acidic residues" evidence="1">
    <location>
        <begin position="56"/>
        <end position="72"/>
    </location>
</feature>
<dbReference type="Proteomes" id="UP001415857">
    <property type="component" value="Unassembled WGS sequence"/>
</dbReference>
<evidence type="ECO:0000256" key="1">
    <source>
        <dbReference type="SAM" id="MobiDB-lite"/>
    </source>
</evidence>
<dbReference type="AlphaFoldDB" id="A0AAP0X631"/>
<evidence type="ECO:0000313" key="2">
    <source>
        <dbReference type="EMBL" id="KAK9286943.1"/>
    </source>
</evidence>
<evidence type="ECO:0000313" key="3">
    <source>
        <dbReference type="Proteomes" id="UP001415857"/>
    </source>
</evidence>
<reference evidence="2 3" key="1">
    <citation type="journal article" date="2024" name="Plant J.">
        <title>Genome sequences and population genomics reveal climatic adaptation and genomic divergence between two closely related sweetgum species.</title>
        <authorList>
            <person name="Xu W.Q."/>
            <person name="Ren C.Q."/>
            <person name="Zhang X.Y."/>
            <person name="Comes H.P."/>
            <person name="Liu X.H."/>
            <person name="Li Y.G."/>
            <person name="Kettle C.J."/>
            <person name="Jalonen R."/>
            <person name="Gaisberger H."/>
            <person name="Ma Y.Z."/>
            <person name="Qiu Y.X."/>
        </authorList>
    </citation>
    <scope>NUCLEOTIDE SEQUENCE [LARGE SCALE GENOMIC DNA]</scope>
    <source>
        <strain evidence="2">Hangzhou</strain>
    </source>
</reference>
<feature type="region of interest" description="Disordered" evidence="1">
    <location>
        <begin position="52"/>
        <end position="80"/>
    </location>
</feature>
<protein>
    <submittedName>
        <fullName evidence="2">Uncharacterized protein</fullName>
    </submittedName>
</protein>
<accession>A0AAP0X631</accession>
<dbReference type="EMBL" id="JBBPBK010000004">
    <property type="protein sequence ID" value="KAK9286943.1"/>
    <property type="molecule type" value="Genomic_DNA"/>
</dbReference>
<sequence>MRFNLLQIDLISTSKGLLTFVVWYQARKWSPKACWRRFEIFKEIRLGSDHYVPPLHPRDQKAKSSKRQHETEESSSVQKLKSSLCEEGDTNGETKSLDCGVIVCQIIKRWVDVKELEEKITKNNHGHYHNLELEIIKPKHICLIGERRKGQICIVTQDGKRLGNEYKFSLVLN</sequence>
<keyword evidence="3" id="KW-1185">Reference proteome</keyword>
<name>A0AAP0X631_LIQFO</name>
<comment type="caution">
    <text evidence="2">The sequence shown here is derived from an EMBL/GenBank/DDBJ whole genome shotgun (WGS) entry which is preliminary data.</text>
</comment>
<organism evidence="2 3">
    <name type="scientific">Liquidambar formosana</name>
    <name type="common">Formosan gum</name>
    <dbReference type="NCBI Taxonomy" id="63359"/>
    <lineage>
        <taxon>Eukaryota</taxon>
        <taxon>Viridiplantae</taxon>
        <taxon>Streptophyta</taxon>
        <taxon>Embryophyta</taxon>
        <taxon>Tracheophyta</taxon>
        <taxon>Spermatophyta</taxon>
        <taxon>Magnoliopsida</taxon>
        <taxon>eudicotyledons</taxon>
        <taxon>Gunneridae</taxon>
        <taxon>Pentapetalae</taxon>
        <taxon>Saxifragales</taxon>
        <taxon>Altingiaceae</taxon>
        <taxon>Liquidambar</taxon>
    </lineage>
</organism>